<keyword evidence="1" id="KW-0175">Coiled coil</keyword>
<dbReference type="Proteomes" id="UP001608902">
    <property type="component" value="Unassembled WGS sequence"/>
</dbReference>
<reference evidence="3 4" key="1">
    <citation type="submission" date="2024-08" db="EMBL/GenBank/DDBJ databases">
        <title>Gnathostoma spinigerum genome.</title>
        <authorList>
            <person name="Gonzalez-Bertolin B."/>
            <person name="Monzon S."/>
            <person name="Zaballos A."/>
            <person name="Jimenez P."/>
            <person name="Dekumyoy P."/>
            <person name="Varona S."/>
            <person name="Cuesta I."/>
            <person name="Sumanam S."/>
            <person name="Adisakwattana P."/>
            <person name="Gasser R.B."/>
            <person name="Hernandez-Gonzalez A."/>
            <person name="Young N.D."/>
            <person name="Perteguer M.J."/>
        </authorList>
    </citation>
    <scope>NUCLEOTIDE SEQUENCE [LARGE SCALE GENOMIC DNA]</scope>
    <source>
        <strain evidence="3">AL3</strain>
        <tissue evidence="3">Liver</tissue>
    </source>
</reference>
<comment type="caution">
    <text evidence="3">The sequence shown here is derived from an EMBL/GenBank/DDBJ whole genome shotgun (WGS) entry which is preliminary data.</text>
</comment>
<dbReference type="AlphaFoldDB" id="A0ABD6ETP9"/>
<dbReference type="PANTHER" id="PTHR18947:SF28">
    <property type="entry name" value="GIRDIN, ISOFORM A"/>
    <property type="match status" value="1"/>
</dbReference>
<feature type="region of interest" description="Disordered" evidence="2">
    <location>
        <begin position="223"/>
        <end position="255"/>
    </location>
</feature>
<sequence length="291" mass="34134">MLDAHPSTRFVHNLWCFADDPQTVRLENVRSDYRNADLQSTPNGGDRIRRESGSRNIRNDILSLRKDNEYLSKENMALMRNNDIQMEELRRLRMADQSQRSMIARLTANVEDLNRAVQARDIEITKLIHQIEMLTHLNRMLKEESRTLSRQVDSLLMHNKDLLNRALNEKDVHHLQQIEFQEKLASLRRHKEKLEEKIMDQYRSMDTKRPMKEKTTLVKRAAKALTFKTPSRKNGSQNNEKNSNGSTTEDSSTYSADECLQTSPVPFSKCTFLLFENMLYMKIRILNSVHQ</sequence>
<dbReference type="PANTHER" id="PTHR18947">
    <property type="entry name" value="HOOK PROTEINS"/>
    <property type="match status" value="1"/>
</dbReference>
<feature type="compositionally biased region" description="Polar residues" evidence="2">
    <location>
        <begin position="228"/>
        <end position="255"/>
    </location>
</feature>
<evidence type="ECO:0000313" key="3">
    <source>
        <dbReference type="EMBL" id="MFH4983345.1"/>
    </source>
</evidence>
<evidence type="ECO:0000313" key="4">
    <source>
        <dbReference type="Proteomes" id="UP001608902"/>
    </source>
</evidence>
<name>A0ABD6ETP9_9BILA</name>
<evidence type="ECO:0000256" key="2">
    <source>
        <dbReference type="SAM" id="MobiDB-lite"/>
    </source>
</evidence>
<keyword evidence="4" id="KW-1185">Reference proteome</keyword>
<proteinExistence type="predicted"/>
<evidence type="ECO:0000256" key="1">
    <source>
        <dbReference type="SAM" id="Coils"/>
    </source>
</evidence>
<gene>
    <name evidence="3" type="ORF">AB6A40_010054</name>
</gene>
<dbReference type="EMBL" id="JBGFUD010011965">
    <property type="protein sequence ID" value="MFH4983345.1"/>
    <property type="molecule type" value="Genomic_DNA"/>
</dbReference>
<protein>
    <submittedName>
        <fullName evidence="3">Uncharacterized protein</fullName>
    </submittedName>
</protein>
<organism evidence="3 4">
    <name type="scientific">Gnathostoma spinigerum</name>
    <dbReference type="NCBI Taxonomy" id="75299"/>
    <lineage>
        <taxon>Eukaryota</taxon>
        <taxon>Metazoa</taxon>
        <taxon>Ecdysozoa</taxon>
        <taxon>Nematoda</taxon>
        <taxon>Chromadorea</taxon>
        <taxon>Rhabditida</taxon>
        <taxon>Spirurina</taxon>
        <taxon>Gnathostomatomorpha</taxon>
        <taxon>Gnathostomatoidea</taxon>
        <taxon>Gnathostomatidae</taxon>
        <taxon>Gnathostoma</taxon>
    </lineage>
</organism>
<feature type="coiled-coil region" evidence="1">
    <location>
        <begin position="177"/>
        <end position="204"/>
    </location>
</feature>
<accession>A0ABD6ETP9</accession>